<sequence length="123" mass="13472">MAQKQKKTTKKQEGKKSKQSSPKKGADTSTSQDAVPSQAAPAAKPKRYSSQRQRPTQQMPLPVHQTMVPQMGAMYPDQAYYEQMAYQGLYVPAGTPPTQSVHYACYSATAGCHFAARNGSSTW</sequence>
<feature type="compositionally biased region" description="Polar residues" evidence="1">
    <location>
        <begin position="50"/>
        <end position="59"/>
    </location>
</feature>
<dbReference type="EMBL" id="MU825403">
    <property type="protein sequence ID" value="KAJ7392038.1"/>
    <property type="molecule type" value="Genomic_DNA"/>
</dbReference>
<evidence type="ECO:0000313" key="3">
    <source>
        <dbReference type="Proteomes" id="UP001163046"/>
    </source>
</evidence>
<dbReference type="Proteomes" id="UP001163046">
    <property type="component" value="Unassembled WGS sequence"/>
</dbReference>
<reference evidence="2" key="1">
    <citation type="submission" date="2023-01" db="EMBL/GenBank/DDBJ databases">
        <title>Genome assembly of the deep-sea coral Lophelia pertusa.</title>
        <authorList>
            <person name="Herrera S."/>
            <person name="Cordes E."/>
        </authorList>
    </citation>
    <scope>NUCLEOTIDE SEQUENCE</scope>
    <source>
        <strain evidence="2">USNM1676648</strain>
        <tissue evidence="2">Polyp</tissue>
    </source>
</reference>
<protein>
    <submittedName>
        <fullName evidence="2">Uncharacterized protein</fullName>
    </submittedName>
</protein>
<gene>
    <name evidence="2" type="ORF">OS493_014977</name>
</gene>
<proteinExistence type="predicted"/>
<name>A0A9X0DAW9_9CNID</name>
<keyword evidence="3" id="KW-1185">Reference proteome</keyword>
<feature type="region of interest" description="Disordered" evidence="1">
    <location>
        <begin position="1"/>
        <end position="63"/>
    </location>
</feature>
<organism evidence="2 3">
    <name type="scientific">Desmophyllum pertusum</name>
    <dbReference type="NCBI Taxonomy" id="174260"/>
    <lineage>
        <taxon>Eukaryota</taxon>
        <taxon>Metazoa</taxon>
        <taxon>Cnidaria</taxon>
        <taxon>Anthozoa</taxon>
        <taxon>Hexacorallia</taxon>
        <taxon>Scleractinia</taxon>
        <taxon>Caryophylliina</taxon>
        <taxon>Caryophylliidae</taxon>
        <taxon>Desmophyllum</taxon>
    </lineage>
</organism>
<evidence type="ECO:0000313" key="2">
    <source>
        <dbReference type="EMBL" id="KAJ7392038.1"/>
    </source>
</evidence>
<dbReference type="AlphaFoldDB" id="A0A9X0DAW9"/>
<accession>A0A9X0DAW9</accession>
<comment type="caution">
    <text evidence="2">The sequence shown here is derived from an EMBL/GenBank/DDBJ whole genome shotgun (WGS) entry which is preliminary data.</text>
</comment>
<evidence type="ECO:0000256" key="1">
    <source>
        <dbReference type="SAM" id="MobiDB-lite"/>
    </source>
</evidence>